<evidence type="ECO:0000259" key="9">
    <source>
        <dbReference type="PROSITE" id="PS50928"/>
    </source>
</evidence>
<keyword evidence="6 8" id="KW-1133">Transmembrane helix</keyword>
<dbReference type="GO" id="GO:0035435">
    <property type="term" value="P:phosphate ion transmembrane transport"/>
    <property type="evidence" value="ECO:0007669"/>
    <property type="project" value="InterPro"/>
</dbReference>
<feature type="domain" description="ABC transmembrane type-1" evidence="9">
    <location>
        <begin position="63"/>
        <end position="269"/>
    </location>
</feature>
<evidence type="ECO:0000256" key="1">
    <source>
        <dbReference type="ARBA" id="ARBA00004651"/>
    </source>
</evidence>
<evidence type="ECO:0000313" key="11">
    <source>
        <dbReference type="Proteomes" id="UP000323166"/>
    </source>
</evidence>
<dbReference type="Gene3D" id="1.10.3720.10">
    <property type="entry name" value="MetI-like"/>
    <property type="match status" value="1"/>
</dbReference>
<dbReference type="Proteomes" id="UP000323166">
    <property type="component" value="Unassembled WGS sequence"/>
</dbReference>
<dbReference type="SUPFAM" id="SSF161098">
    <property type="entry name" value="MetI-like"/>
    <property type="match status" value="1"/>
</dbReference>
<dbReference type="EMBL" id="VNHM01000013">
    <property type="protein sequence ID" value="TYO94622.1"/>
    <property type="molecule type" value="Genomic_DNA"/>
</dbReference>
<keyword evidence="7 8" id="KW-0472">Membrane</keyword>
<keyword evidence="3" id="KW-0813">Transport</keyword>
<evidence type="ECO:0000256" key="8">
    <source>
        <dbReference type="RuleBase" id="RU363043"/>
    </source>
</evidence>
<evidence type="ECO:0000256" key="4">
    <source>
        <dbReference type="ARBA" id="ARBA00022475"/>
    </source>
</evidence>
<dbReference type="InterPro" id="IPR005672">
    <property type="entry name" value="Phosphate_PstA"/>
</dbReference>
<sequence>MMSKRLKEKAGFGALAALTFLAIIPVVAINGYLVWKGWPALTWEFLTQPPRKFLTEGGIFPAIAGTLALTTGTVLVALPLGIGTAIYLVEYARENLFTRLVRIAIINLAGVPSVVYGLFGMGMFVLALGLGQSLAAGALTLGILTLPVIISTAEEALRAVPDDYRHASLALGATRWQTVRRVVLPTALPSILTGTILGIGRAAGETAPIMFTAAVIYTPGLPGSIYDQVMALPYHLYAISTEVPNVSQHMAFGAALVLLAMVGAMNLVAVAIRTRMRLKRMR</sequence>
<feature type="transmembrane region" description="Helical" evidence="8">
    <location>
        <begin position="182"/>
        <end position="203"/>
    </location>
</feature>
<feature type="transmembrane region" description="Helical" evidence="8">
    <location>
        <begin position="100"/>
        <end position="119"/>
    </location>
</feature>
<feature type="transmembrane region" description="Helical" evidence="8">
    <location>
        <begin position="12"/>
        <end position="35"/>
    </location>
</feature>
<dbReference type="InterPro" id="IPR000515">
    <property type="entry name" value="MetI-like"/>
</dbReference>
<dbReference type="RefSeq" id="WP_243131716.1">
    <property type="nucleotide sequence ID" value="NZ_VNHM01000013.1"/>
</dbReference>
<dbReference type="InterPro" id="IPR035906">
    <property type="entry name" value="MetI-like_sf"/>
</dbReference>
<dbReference type="PANTHER" id="PTHR43470">
    <property type="entry name" value="PHOSPHATE TRANSPORT SYSTEM PERMEASE PROTEIN PSTA-RELATED"/>
    <property type="match status" value="1"/>
</dbReference>
<comment type="caution">
    <text evidence="10">The sequence shown here is derived from an EMBL/GenBank/DDBJ whole genome shotgun (WGS) entry which is preliminary data.</text>
</comment>
<dbReference type="AlphaFoldDB" id="A0A5S4ZPW0"/>
<keyword evidence="5 8" id="KW-0812">Transmembrane</keyword>
<evidence type="ECO:0000256" key="7">
    <source>
        <dbReference type="ARBA" id="ARBA00023136"/>
    </source>
</evidence>
<comment type="subcellular location">
    <subcellularLocation>
        <location evidence="1 8">Cell membrane</location>
        <topology evidence="1 8">Multi-pass membrane protein</topology>
    </subcellularLocation>
</comment>
<evidence type="ECO:0000313" key="10">
    <source>
        <dbReference type="EMBL" id="TYO94622.1"/>
    </source>
</evidence>
<feature type="transmembrane region" description="Helical" evidence="8">
    <location>
        <begin position="250"/>
        <end position="272"/>
    </location>
</feature>
<feature type="transmembrane region" description="Helical" evidence="8">
    <location>
        <begin position="125"/>
        <end position="150"/>
    </location>
</feature>
<evidence type="ECO:0000256" key="6">
    <source>
        <dbReference type="ARBA" id="ARBA00022989"/>
    </source>
</evidence>
<dbReference type="Pfam" id="PF00528">
    <property type="entry name" value="BPD_transp_1"/>
    <property type="match status" value="1"/>
</dbReference>
<evidence type="ECO:0000256" key="2">
    <source>
        <dbReference type="ARBA" id="ARBA00007069"/>
    </source>
</evidence>
<dbReference type="GO" id="GO:0005315">
    <property type="term" value="F:phosphate transmembrane transporter activity"/>
    <property type="evidence" value="ECO:0007669"/>
    <property type="project" value="InterPro"/>
</dbReference>
<keyword evidence="11" id="KW-1185">Reference proteome</keyword>
<proteinExistence type="inferred from homology"/>
<feature type="transmembrane region" description="Helical" evidence="8">
    <location>
        <begin position="59"/>
        <end position="88"/>
    </location>
</feature>
<reference evidence="10 11" key="1">
    <citation type="submission" date="2019-07" db="EMBL/GenBank/DDBJ databases">
        <title>Genomic Encyclopedia of Type Strains, Phase I: the one thousand microbial genomes (KMG-I) project.</title>
        <authorList>
            <person name="Kyrpides N."/>
        </authorList>
    </citation>
    <scope>NUCLEOTIDE SEQUENCE [LARGE SCALE GENOMIC DNA]</scope>
    <source>
        <strain evidence="10 11">DSM 6562</strain>
    </source>
</reference>
<name>A0A5S4ZPW0_9FIRM</name>
<organism evidence="10 11">
    <name type="scientific">Desulfallas thermosapovorans DSM 6562</name>
    <dbReference type="NCBI Taxonomy" id="1121431"/>
    <lineage>
        <taxon>Bacteria</taxon>
        <taxon>Bacillati</taxon>
        <taxon>Bacillota</taxon>
        <taxon>Clostridia</taxon>
        <taxon>Eubacteriales</taxon>
        <taxon>Desulfallaceae</taxon>
        <taxon>Desulfallas</taxon>
    </lineage>
</organism>
<comment type="similarity">
    <text evidence="2 8">Belongs to the binding-protein-dependent transport system permease family. CysTW subfamily.</text>
</comment>
<dbReference type="NCBIfam" id="TIGR00974">
    <property type="entry name" value="3a0107s02c"/>
    <property type="match status" value="1"/>
</dbReference>
<dbReference type="GO" id="GO:0005886">
    <property type="term" value="C:plasma membrane"/>
    <property type="evidence" value="ECO:0007669"/>
    <property type="project" value="UniProtKB-SubCell"/>
</dbReference>
<evidence type="ECO:0000256" key="3">
    <source>
        <dbReference type="ARBA" id="ARBA00022448"/>
    </source>
</evidence>
<dbReference type="PANTHER" id="PTHR43470:SF3">
    <property type="entry name" value="PHOSPHATE TRANSPORT SYSTEM PERMEASE PROTEIN PSTA-RELATED"/>
    <property type="match status" value="1"/>
</dbReference>
<dbReference type="CDD" id="cd06261">
    <property type="entry name" value="TM_PBP2"/>
    <property type="match status" value="1"/>
</dbReference>
<evidence type="ECO:0000256" key="5">
    <source>
        <dbReference type="ARBA" id="ARBA00022692"/>
    </source>
</evidence>
<accession>A0A5S4ZPW0</accession>
<dbReference type="PROSITE" id="PS50928">
    <property type="entry name" value="ABC_TM1"/>
    <property type="match status" value="1"/>
</dbReference>
<protein>
    <recommendedName>
        <fullName evidence="8">Phosphate transport system permease protein PstA</fullName>
    </recommendedName>
</protein>
<keyword evidence="4 8" id="KW-1003">Cell membrane</keyword>
<gene>
    <name evidence="10" type="ORF">LX24_02280</name>
</gene>